<accession>A0ABW5R9F7</accession>
<evidence type="ECO:0000313" key="2">
    <source>
        <dbReference type="EMBL" id="MFD2671265.1"/>
    </source>
</evidence>
<evidence type="ECO:0000259" key="1">
    <source>
        <dbReference type="Pfam" id="PF03050"/>
    </source>
</evidence>
<reference evidence="3" key="1">
    <citation type="journal article" date="2019" name="Int. J. Syst. Evol. Microbiol.">
        <title>The Global Catalogue of Microorganisms (GCM) 10K type strain sequencing project: providing services to taxonomists for standard genome sequencing and annotation.</title>
        <authorList>
            <consortium name="The Broad Institute Genomics Platform"/>
            <consortium name="The Broad Institute Genome Sequencing Center for Infectious Disease"/>
            <person name="Wu L."/>
            <person name="Ma J."/>
        </authorList>
    </citation>
    <scope>NUCLEOTIDE SEQUENCE [LARGE SCALE GENOMIC DNA]</scope>
    <source>
        <strain evidence="3">KCTC 33676</strain>
    </source>
</reference>
<protein>
    <submittedName>
        <fullName evidence="2">Transposase</fullName>
    </submittedName>
</protein>
<dbReference type="PANTHER" id="PTHR33678">
    <property type="entry name" value="BLL1576 PROTEIN"/>
    <property type="match status" value="1"/>
</dbReference>
<gene>
    <name evidence="2" type="ORF">ACFSUC_06560</name>
</gene>
<feature type="domain" description="Transposase IS66 central" evidence="1">
    <location>
        <begin position="3"/>
        <end position="88"/>
    </location>
</feature>
<dbReference type="EMBL" id="JBHUMM010000010">
    <property type="protein sequence ID" value="MFD2671265.1"/>
    <property type="molecule type" value="Genomic_DNA"/>
</dbReference>
<dbReference type="InterPro" id="IPR004291">
    <property type="entry name" value="Transposase_IS66_central"/>
</dbReference>
<keyword evidence="3" id="KW-1185">Reference proteome</keyword>
<dbReference type="Proteomes" id="UP001597497">
    <property type="component" value="Unassembled WGS sequence"/>
</dbReference>
<dbReference type="Pfam" id="PF03050">
    <property type="entry name" value="DDE_Tnp_IS66"/>
    <property type="match status" value="1"/>
</dbReference>
<organism evidence="2 3">
    <name type="scientific">Marinicrinis sediminis</name>
    <dbReference type="NCBI Taxonomy" id="1652465"/>
    <lineage>
        <taxon>Bacteria</taxon>
        <taxon>Bacillati</taxon>
        <taxon>Bacillota</taxon>
        <taxon>Bacilli</taxon>
        <taxon>Bacillales</taxon>
        <taxon>Paenibacillaceae</taxon>
    </lineage>
</organism>
<comment type="caution">
    <text evidence="2">The sequence shown here is derived from an EMBL/GenBank/DDBJ whole genome shotgun (WGS) entry which is preliminary data.</text>
</comment>
<name>A0ABW5R9F7_9BACL</name>
<proteinExistence type="predicted"/>
<dbReference type="RefSeq" id="WP_379928714.1">
    <property type="nucleotide sequence ID" value="NZ_JBHUMM010000010.1"/>
</dbReference>
<evidence type="ECO:0000313" key="3">
    <source>
        <dbReference type="Proteomes" id="UP001597497"/>
    </source>
</evidence>
<dbReference type="InterPro" id="IPR052344">
    <property type="entry name" value="Transposase-related"/>
</dbReference>
<sequence>MPSEERLRIRTEESRPVVDDFFARIRKQRPKVLPEKLLGKAMIYCLNQQEKPEAFLQDGRLELDNNRCERSIKPFVIEKKFSLQQYTTECPRQRNDQ</sequence>
<dbReference type="PANTHER" id="PTHR33678:SF1">
    <property type="entry name" value="BLL1576 PROTEIN"/>
    <property type="match status" value="1"/>
</dbReference>